<proteinExistence type="predicted"/>
<comment type="caution">
    <text evidence="2">The sequence shown here is derived from an EMBL/GenBank/DDBJ whole genome shotgun (WGS) entry which is preliminary data.</text>
</comment>
<evidence type="ECO:0000313" key="2">
    <source>
        <dbReference type="EMBL" id="KAF6233881.1"/>
    </source>
</evidence>
<dbReference type="PANTHER" id="PTHR33112">
    <property type="entry name" value="DOMAIN PROTEIN, PUTATIVE-RELATED"/>
    <property type="match status" value="1"/>
</dbReference>
<organism evidence="2 3">
    <name type="scientific">Letharia columbiana</name>
    <dbReference type="NCBI Taxonomy" id="112416"/>
    <lineage>
        <taxon>Eukaryota</taxon>
        <taxon>Fungi</taxon>
        <taxon>Dikarya</taxon>
        <taxon>Ascomycota</taxon>
        <taxon>Pezizomycotina</taxon>
        <taxon>Lecanoromycetes</taxon>
        <taxon>OSLEUM clade</taxon>
        <taxon>Lecanoromycetidae</taxon>
        <taxon>Lecanorales</taxon>
        <taxon>Lecanorineae</taxon>
        <taxon>Parmeliaceae</taxon>
        <taxon>Letharia</taxon>
    </lineage>
</organism>
<dbReference type="RefSeq" id="XP_037163290.1">
    <property type="nucleotide sequence ID" value="XM_037309993.1"/>
</dbReference>
<accession>A0A8H6FSI6</accession>
<dbReference type="AlphaFoldDB" id="A0A8H6FSI6"/>
<dbReference type="Pfam" id="PF06985">
    <property type="entry name" value="HET"/>
    <property type="match status" value="1"/>
</dbReference>
<name>A0A8H6FSI6_9LECA</name>
<gene>
    <name evidence="2" type="ORF">HO173_008093</name>
</gene>
<sequence length="360" mass="40696">MEKTNWVGSASLIIASINTRTFLHSRFPLGKECAFYGLLRHALQDKHKDEKIAEAESDFHPEIRAKWPTSGWNGLVTVDRAVFSTEEDWTERDRSQATDQSLGGVHTLSLGFWPYPPRRNVSSPESKFTWVWSAVYADSDSEASLRGNIRRKKPHMETLSDANVLLISRWLSICSTLHIECRHKSDTRLPTRVIDVGPADNSQHPRLIVTSKESGEYVALSHCWGSLIAFDSRQHARTLKINPQRHVRWDTSEHVAPELSGGVLIVRKLQLRFLWIDALCIIQDDPADWAREAARMNDVYGLAYLTIAATSAISSTDGFLKRSQETTISIPYHKDVRAEPAGLLFLAYMRTGGDTRVLVF</sequence>
<dbReference type="Proteomes" id="UP000578531">
    <property type="component" value="Unassembled WGS sequence"/>
</dbReference>
<protein>
    <recommendedName>
        <fullName evidence="1">Heterokaryon incompatibility domain-containing protein</fullName>
    </recommendedName>
</protein>
<evidence type="ECO:0000313" key="3">
    <source>
        <dbReference type="Proteomes" id="UP000578531"/>
    </source>
</evidence>
<keyword evidence="3" id="KW-1185">Reference proteome</keyword>
<evidence type="ECO:0000259" key="1">
    <source>
        <dbReference type="Pfam" id="PF06985"/>
    </source>
</evidence>
<dbReference type="InterPro" id="IPR010730">
    <property type="entry name" value="HET"/>
</dbReference>
<reference evidence="2 3" key="1">
    <citation type="journal article" date="2020" name="Genomics">
        <title>Complete, high-quality genomes from long-read metagenomic sequencing of two wolf lichen thalli reveals enigmatic genome architecture.</title>
        <authorList>
            <person name="McKenzie S.K."/>
            <person name="Walston R.F."/>
            <person name="Allen J.L."/>
        </authorList>
    </citation>
    <scope>NUCLEOTIDE SEQUENCE [LARGE SCALE GENOMIC DNA]</scope>
    <source>
        <strain evidence="2">WasteWater2</strain>
    </source>
</reference>
<feature type="domain" description="Heterokaryon incompatibility" evidence="1">
    <location>
        <begin position="217"/>
        <end position="326"/>
    </location>
</feature>
<dbReference type="EMBL" id="JACCJC010000034">
    <property type="protein sequence ID" value="KAF6233881.1"/>
    <property type="molecule type" value="Genomic_DNA"/>
</dbReference>
<dbReference type="GeneID" id="59289749"/>
<dbReference type="OrthoDB" id="5406662at2759"/>
<dbReference type="PANTHER" id="PTHR33112:SF16">
    <property type="entry name" value="HETEROKARYON INCOMPATIBILITY DOMAIN-CONTAINING PROTEIN"/>
    <property type="match status" value="1"/>
</dbReference>